<feature type="region of interest" description="Disordered" evidence="1">
    <location>
        <begin position="33"/>
        <end position="55"/>
    </location>
</feature>
<dbReference type="AlphaFoldDB" id="A0AAV9UYJ7"/>
<accession>A0AAV9UYJ7</accession>
<keyword evidence="4" id="KW-1185">Reference proteome</keyword>
<feature type="region of interest" description="Disordered" evidence="1">
    <location>
        <begin position="137"/>
        <end position="156"/>
    </location>
</feature>
<dbReference type="PANTHER" id="PTHR38795:SF1">
    <property type="entry name" value="DUF6604 DOMAIN-CONTAINING PROTEIN"/>
    <property type="match status" value="1"/>
</dbReference>
<dbReference type="Proteomes" id="UP001375240">
    <property type="component" value="Unassembled WGS sequence"/>
</dbReference>
<name>A0AAV9UYJ7_9PEZI</name>
<protein>
    <recommendedName>
        <fullName evidence="2">DUF6604 domain-containing protein</fullName>
    </recommendedName>
</protein>
<dbReference type="EMBL" id="JAVHNQ010000004">
    <property type="protein sequence ID" value="KAK6349848.1"/>
    <property type="molecule type" value="Genomic_DNA"/>
</dbReference>
<evidence type="ECO:0000313" key="4">
    <source>
        <dbReference type="Proteomes" id="UP001375240"/>
    </source>
</evidence>
<gene>
    <name evidence="3" type="ORF">TWF696_006112</name>
</gene>
<dbReference type="PANTHER" id="PTHR38795">
    <property type="entry name" value="DUF6604 DOMAIN-CONTAINING PROTEIN"/>
    <property type="match status" value="1"/>
</dbReference>
<evidence type="ECO:0000259" key="2">
    <source>
        <dbReference type="Pfam" id="PF20253"/>
    </source>
</evidence>
<sequence length="1022" mass="117107">MTSLPEPILDTYKRYKRGTNTVIDWICRYGGQSASNSRNSRSRSKKKAAGGSGSNVEIRDLPNFARVIVDNKVKMPSALLYVLKDVIGARSMCARWYRGQSQQLEPTEECHKHEHFIRVLEELYAILKPAEDIKNTEAKAKNKTAEPSKTKHGEDENPFKHLEQEQLLDAKATVDVANYFDPEPDFKHTKKIRIVHSEEESQVEEQLFAFFCYFKDAIRIRKFVDRIWTDYASGKFGLTSVASTTNVAFDLLRHANEDLIKIFPDMSHHGKVCQFFEVHGYPIYTQDTKKRNDKLPERTTSPAQDDELTLAAMICSGIWKDVLEARSSGGLSSPPLRLNGDTKTSDLLWKDTEVADILALDYMDSACFFKRGVGYQVVQAFGNLVKADAKNFPSWLVIAFDIVRRLEWTLWQNGVDQPYRELLGYIDKMTCQFGHIMDFAASWHYSGFTHLDCESGSYTQTLIHSLTHALNDWVDEDPILEARLSRMKGAHKEEYGERHFLLKHDPVLCGIMLSEFKLLVHQYSLELAQRNSLVIVTANMYNATLASGVMTEKWQDMEDLIAIHALDNNIFVGGRPTASRDCLSRFFTVLGYSIVNRAKGRSFLESIEQRPKGRNTPHGFFTMPRKIKSTSVYANAIGWSAPLKSSLLKSKRRGGPQKIYTWPGHQLPENMTCILPKVVDGQIKRYLELQKKSLLMKEYEHAALDKNIIAQWQKNKELDQLQLLDVFYRSVEVDDFHFSFDYFSIVEKCMAILTEYRQDVVLRAARSESPLIAESHVTLRDHTPIEIVAMLSIDSWAEAGNHDLLRIAKDALMSVVRHNNHPGHTQNHALAYRTPRSLQYVELRDMNNGIDGQKFTQLDRMLAYTLLKVSEKAFYQLMGFCPQTIPSDAIRGALKYLRKQIQRRGDVAIKKLRDKDQLEVGKDMDLRDQTLLLGVYVSHSLPRRLGEKDARMMMLILGTHRDVFSAAQIPFFMGPLLQSVVRDKVIDQDGTNMDKTAEMLEERFHLSEAEHIIWPDDDDYDE</sequence>
<dbReference type="InterPro" id="IPR046539">
    <property type="entry name" value="DUF6604"/>
</dbReference>
<reference evidence="3 4" key="1">
    <citation type="submission" date="2019-10" db="EMBL/GenBank/DDBJ databases">
        <authorList>
            <person name="Palmer J.M."/>
        </authorList>
    </citation>
    <scope>NUCLEOTIDE SEQUENCE [LARGE SCALE GENOMIC DNA]</scope>
    <source>
        <strain evidence="3 4">TWF696</strain>
    </source>
</reference>
<organism evidence="3 4">
    <name type="scientific">Orbilia brochopaga</name>
    <dbReference type="NCBI Taxonomy" id="3140254"/>
    <lineage>
        <taxon>Eukaryota</taxon>
        <taxon>Fungi</taxon>
        <taxon>Dikarya</taxon>
        <taxon>Ascomycota</taxon>
        <taxon>Pezizomycotina</taxon>
        <taxon>Orbiliomycetes</taxon>
        <taxon>Orbiliales</taxon>
        <taxon>Orbiliaceae</taxon>
        <taxon>Orbilia</taxon>
    </lineage>
</organism>
<dbReference type="Pfam" id="PF20253">
    <property type="entry name" value="DUF6604"/>
    <property type="match status" value="1"/>
</dbReference>
<feature type="domain" description="DUF6604" evidence="2">
    <location>
        <begin position="13"/>
        <end position="260"/>
    </location>
</feature>
<comment type="caution">
    <text evidence="3">The sequence shown here is derived from an EMBL/GenBank/DDBJ whole genome shotgun (WGS) entry which is preliminary data.</text>
</comment>
<proteinExistence type="predicted"/>
<evidence type="ECO:0000313" key="3">
    <source>
        <dbReference type="EMBL" id="KAK6349848.1"/>
    </source>
</evidence>
<evidence type="ECO:0000256" key="1">
    <source>
        <dbReference type="SAM" id="MobiDB-lite"/>
    </source>
</evidence>